<evidence type="ECO:0000313" key="2">
    <source>
        <dbReference type="EMBL" id="KAK7419481.1"/>
    </source>
</evidence>
<proteinExistence type="predicted"/>
<gene>
    <name evidence="2" type="ORF">QQZ08_010851</name>
</gene>
<feature type="region of interest" description="Disordered" evidence="1">
    <location>
        <begin position="208"/>
        <end position="237"/>
    </location>
</feature>
<dbReference type="EMBL" id="JAZAVK010000149">
    <property type="protein sequence ID" value="KAK7419481.1"/>
    <property type="molecule type" value="Genomic_DNA"/>
</dbReference>
<sequence length="402" mass="44147">MAIKNSNEHWHFIELGTPKLPQRLQRGCNQAEHFSQWLLNAYDELQTVVDVDLTDDRHVRPKESPIRLRLSQSVKLGVVDDAGFGVLAKAARRLDPRDVKLVKNELLFLAPRDREDHTVLFSEAGYHASSALMCPNPPDSLHSRISSKVSSDIVSRSVEYVKAAAKTTPGLAVDVSVLSRAPVGSKSTEAKMSWASAKPFVPESLPSAAPSSGHFVGKKGGKAPAAASEEGSEDPVAGPLPPAKVCLLSAHKMWYPDLAEPVAPPVPGFPAGSCGTWEIPFPDNRDWEVCWRSQRGLLREYYTGYLEIGDQKVKGGGTKLVFGLSRHRDSDKSVINHALFCWYDMLAWLDLLLEGHDVPFGEVAHRRMAERVGGEARRLGLPAGPVEEEPDAELQEQQQTDN</sequence>
<name>A0ABR1HEB1_9HYPO</name>
<feature type="region of interest" description="Disordered" evidence="1">
    <location>
        <begin position="378"/>
        <end position="402"/>
    </location>
</feature>
<reference evidence="2 3" key="1">
    <citation type="journal article" date="2025" name="Microbiol. Resour. Announc.">
        <title>Draft genome sequences for Neonectria magnoliae and Neonectria punicea, canker pathogens of Liriodendron tulipifera and Acer saccharum in West Virginia.</title>
        <authorList>
            <person name="Petronek H.M."/>
            <person name="Kasson M.T."/>
            <person name="Metheny A.M."/>
            <person name="Stauder C.M."/>
            <person name="Lovett B."/>
            <person name="Lynch S.C."/>
            <person name="Garnas J.R."/>
            <person name="Kasson L.R."/>
            <person name="Stajich J.E."/>
        </authorList>
    </citation>
    <scope>NUCLEOTIDE SEQUENCE [LARGE SCALE GENOMIC DNA]</scope>
    <source>
        <strain evidence="2 3">NRRL 64651</strain>
    </source>
</reference>
<dbReference type="Proteomes" id="UP001498421">
    <property type="component" value="Unassembled WGS sequence"/>
</dbReference>
<evidence type="ECO:0000256" key="1">
    <source>
        <dbReference type="SAM" id="MobiDB-lite"/>
    </source>
</evidence>
<organism evidence="2 3">
    <name type="scientific">Neonectria magnoliae</name>
    <dbReference type="NCBI Taxonomy" id="2732573"/>
    <lineage>
        <taxon>Eukaryota</taxon>
        <taxon>Fungi</taxon>
        <taxon>Dikarya</taxon>
        <taxon>Ascomycota</taxon>
        <taxon>Pezizomycotina</taxon>
        <taxon>Sordariomycetes</taxon>
        <taxon>Hypocreomycetidae</taxon>
        <taxon>Hypocreales</taxon>
        <taxon>Nectriaceae</taxon>
        <taxon>Neonectria</taxon>
    </lineage>
</organism>
<keyword evidence="3" id="KW-1185">Reference proteome</keyword>
<evidence type="ECO:0000313" key="3">
    <source>
        <dbReference type="Proteomes" id="UP001498421"/>
    </source>
</evidence>
<evidence type="ECO:0008006" key="4">
    <source>
        <dbReference type="Google" id="ProtNLM"/>
    </source>
</evidence>
<accession>A0ABR1HEB1</accession>
<comment type="caution">
    <text evidence="2">The sequence shown here is derived from an EMBL/GenBank/DDBJ whole genome shotgun (WGS) entry which is preliminary data.</text>
</comment>
<protein>
    <recommendedName>
        <fullName evidence="4">HNH nuclease domain-containing protein</fullName>
    </recommendedName>
</protein>